<dbReference type="PANTHER" id="PTHR11904">
    <property type="entry name" value="METHYLTHIOADENOSINE/PURINE NUCLEOSIDE PHOSPHORYLASE"/>
    <property type="match status" value="1"/>
</dbReference>
<dbReference type="GO" id="GO:0005737">
    <property type="term" value="C:cytoplasm"/>
    <property type="evidence" value="ECO:0007669"/>
    <property type="project" value="TreeGrafter"/>
</dbReference>
<evidence type="ECO:0000313" key="12">
    <source>
        <dbReference type="Proteomes" id="UP000070174"/>
    </source>
</evidence>
<evidence type="ECO:0000256" key="4">
    <source>
        <dbReference type="ARBA" id="ARBA00022553"/>
    </source>
</evidence>
<gene>
    <name evidence="11" type="ORF">HMPREF3229_00784</name>
</gene>
<dbReference type="Proteomes" id="UP000070174">
    <property type="component" value="Unassembled WGS sequence"/>
</dbReference>
<dbReference type="SUPFAM" id="SSF53167">
    <property type="entry name" value="Purine and uridine phosphorylases"/>
    <property type="match status" value="1"/>
</dbReference>
<dbReference type="GO" id="GO:0009116">
    <property type="term" value="P:nucleoside metabolic process"/>
    <property type="evidence" value="ECO:0007669"/>
    <property type="project" value="InterPro"/>
</dbReference>
<feature type="binding site" evidence="9">
    <location>
        <position position="55"/>
    </location>
    <ligand>
        <name>phosphate</name>
        <dbReference type="ChEBI" id="CHEBI:43474"/>
    </ligand>
</feature>
<protein>
    <recommendedName>
        <fullName evidence="8">Purine nucleoside phosphorylase</fullName>
        <ecNumber evidence="8">2.4.2.1</ecNumber>
    </recommendedName>
    <alternativeName>
        <fullName evidence="8">Inosine-guanosine phosphorylase</fullName>
    </alternativeName>
</protein>
<comment type="caution">
    <text evidence="11">The sequence shown here is derived from an EMBL/GenBank/DDBJ whole genome shotgun (WGS) entry which is preliminary data.</text>
</comment>
<dbReference type="FunFam" id="3.40.50.1580:FF:000010">
    <property type="entry name" value="Purine nucleoside phosphorylase"/>
    <property type="match status" value="1"/>
</dbReference>
<dbReference type="UniPathway" id="UPA00606"/>
<evidence type="ECO:0000256" key="7">
    <source>
        <dbReference type="ARBA" id="ARBA00048556"/>
    </source>
</evidence>
<dbReference type="PANTHER" id="PTHR11904:SF9">
    <property type="entry name" value="PURINE NUCLEOSIDE PHOSPHORYLASE-RELATED"/>
    <property type="match status" value="1"/>
</dbReference>
<dbReference type="Pfam" id="PF01048">
    <property type="entry name" value="PNP_UDP_1"/>
    <property type="match status" value="1"/>
</dbReference>
<dbReference type="InterPro" id="IPR011268">
    <property type="entry name" value="Purine_phosphorylase"/>
</dbReference>
<dbReference type="AlphaFoldDB" id="A0A133PQ57"/>
<evidence type="ECO:0000259" key="10">
    <source>
        <dbReference type="Pfam" id="PF01048"/>
    </source>
</evidence>
<keyword evidence="6 8" id="KW-0808">Transferase</keyword>
<keyword evidence="5 8" id="KW-0328">Glycosyltransferase</keyword>
<dbReference type="NCBIfam" id="NF006054">
    <property type="entry name" value="PRK08202.1"/>
    <property type="match status" value="1"/>
</dbReference>
<dbReference type="EMBL" id="LRQE01000024">
    <property type="protein sequence ID" value="KXA30776.1"/>
    <property type="molecule type" value="Genomic_DNA"/>
</dbReference>
<feature type="binding site" evidence="9">
    <location>
        <position position="107"/>
    </location>
    <ligand>
        <name>phosphate</name>
        <dbReference type="ChEBI" id="CHEBI:43474"/>
    </ligand>
</feature>
<feature type="binding site" evidence="9">
    <location>
        <position position="24"/>
    </location>
    <ligand>
        <name>phosphate</name>
        <dbReference type="ChEBI" id="CHEBI:43474"/>
    </ligand>
</feature>
<dbReference type="CDD" id="cd09009">
    <property type="entry name" value="PNP-EcPNPII_like"/>
    <property type="match status" value="1"/>
</dbReference>
<dbReference type="GO" id="GO:0004731">
    <property type="term" value="F:purine-nucleoside phosphorylase activity"/>
    <property type="evidence" value="ECO:0007669"/>
    <property type="project" value="UniProtKB-EC"/>
</dbReference>
<evidence type="ECO:0000256" key="2">
    <source>
        <dbReference type="ARBA" id="ARBA00005058"/>
    </source>
</evidence>
<dbReference type="InterPro" id="IPR000845">
    <property type="entry name" value="Nucleoside_phosphorylase_d"/>
</dbReference>
<comment type="function">
    <text evidence="1">The purine nucleoside phosphorylases catalyze the phosphorolytic breakdown of the N-glycosidic bond in the beta-(deoxy)ribonucleoside molecules, with the formation of the corresponding free purine bases and pentose-1-phosphate. Cleaves guanosine, inosine, 2'-deoxyguanosine and 2'-deoxyinosine.</text>
</comment>
<feature type="binding site" evidence="9">
    <location>
        <begin position="75"/>
        <end position="77"/>
    </location>
    <ligand>
        <name>phosphate</name>
        <dbReference type="ChEBI" id="CHEBI:43474"/>
    </ligand>
</feature>
<reference evidence="11 12" key="1">
    <citation type="submission" date="2016-01" db="EMBL/GenBank/DDBJ databases">
        <authorList>
            <person name="Oliw E.H."/>
        </authorList>
    </citation>
    <scope>NUCLEOTIDE SEQUENCE [LARGE SCALE GENOMIC DNA]</scope>
    <source>
        <strain evidence="11 12">CMW7756A</strain>
    </source>
</reference>
<dbReference type="Gene3D" id="3.40.50.1580">
    <property type="entry name" value="Nucleoside phosphorylase domain"/>
    <property type="match status" value="1"/>
</dbReference>
<dbReference type="PATRIC" id="fig|54005.3.peg.771"/>
<dbReference type="RefSeq" id="WP_060799982.1">
    <property type="nucleotide sequence ID" value="NZ_KQ957097.1"/>
</dbReference>
<keyword evidence="4" id="KW-0597">Phosphoprotein</keyword>
<feature type="domain" description="Nucleoside phosphorylase" evidence="10">
    <location>
        <begin position="17"/>
        <end position="264"/>
    </location>
</feature>
<dbReference type="NCBIfam" id="TIGR01697">
    <property type="entry name" value="PNPH-PUNA-XAPA"/>
    <property type="match status" value="1"/>
</dbReference>
<evidence type="ECO:0000256" key="9">
    <source>
        <dbReference type="PIRSR" id="PIRSR000477-2"/>
    </source>
</evidence>
<dbReference type="EC" id="2.4.2.1" evidence="8"/>
<evidence type="ECO:0000256" key="8">
    <source>
        <dbReference type="PIRNR" id="PIRNR000477"/>
    </source>
</evidence>
<evidence type="ECO:0000313" key="11">
    <source>
        <dbReference type="EMBL" id="KXA30776.1"/>
    </source>
</evidence>
<organism evidence="11">
    <name type="scientific">Peptoniphilus harei</name>
    <dbReference type="NCBI Taxonomy" id="54005"/>
    <lineage>
        <taxon>Bacteria</taxon>
        <taxon>Bacillati</taxon>
        <taxon>Bacillota</taxon>
        <taxon>Tissierellia</taxon>
        <taxon>Tissierellales</taxon>
        <taxon>Peptoniphilaceae</taxon>
        <taxon>Peptoniphilus</taxon>
    </lineage>
</organism>
<accession>A0A133PQ57</accession>
<evidence type="ECO:0000256" key="1">
    <source>
        <dbReference type="ARBA" id="ARBA00002678"/>
    </source>
</evidence>
<dbReference type="NCBIfam" id="TIGR01700">
    <property type="entry name" value="PNPH"/>
    <property type="match status" value="1"/>
</dbReference>
<evidence type="ECO:0000256" key="3">
    <source>
        <dbReference type="ARBA" id="ARBA00006751"/>
    </source>
</evidence>
<comment type="similarity">
    <text evidence="3 8">Belongs to the PNP/MTAP phosphorylase family.</text>
</comment>
<comment type="pathway">
    <text evidence="2 8">Purine metabolism; purine nucleoside salvage.</text>
</comment>
<dbReference type="PIRSF" id="PIRSF000477">
    <property type="entry name" value="PurNPase"/>
    <property type="match status" value="1"/>
</dbReference>
<feature type="binding site" evidence="9">
    <location>
        <position position="206"/>
    </location>
    <ligand>
        <name>phosphate</name>
        <dbReference type="ChEBI" id="CHEBI:43474"/>
    </ligand>
</feature>
<proteinExistence type="inferred from homology"/>
<dbReference type="InterPro" id="IPR035994">
    <property type="entry name" value="Nucleoside_phosphorylase_sf"/>
</dbReference>
<feature type="binding site" evidence="9">
    <location>
        <position position="229"/>
    </location>
    <ligand>
        <name>a purine D-ribonucleoside</name>
        <dbReference type="ChEBI" id="CHEBI:142355"/>
    </ligand>
</feature>
<evidence type="ECO:0000256" key="5">
    <source>
        <dbReference type="ARBA" id="ARBA00022676"/>
    </source>
</evidence>
<name>A0A133PQ57_9FIRM</name>
<feature type="binding site" evidence="9">
    <location>
        <position position="187"/>
    </location>
    <ligand>
        <name>a purine D-ribonucleoside</name>
        <dbReference type="ChEBI" id="CHEBI:142355"/>
    </ligand>
</feature>
<dbReference type="InterPro" id="IPR011270">
    <property type="entry name" value="Pur_Nuc_Pase_Ino/Guo-sp"/>
</dbReference>
<sequence length="266" mass="29197">MNKSIDYIKEKIKNQPEIGIVLGSGLGDFADSIEDKVEIPYTEIPGFPVSTVKGHDGKLIFGQINSKEVCVMKGRIHYYEGYDIKEVVYPIEVLAGLGIKTIILTNAAGGVNTDFEPADLMIITDHINLMGKNPLIGPNDEDLGPRFPDMTDLYNKELVEVAENSAKKLRIDIKEGVYMYFTGPSYETAAEVRMARILGADAVGMSTVPEAIIARHRGLKILGISTITNMSTGILDTPLDHTEVVEVGKEVAGKFKELLKEIIEEI</sequence>
<evidence type="ECO:0000256" key="6">
    <source>
        <dbReference type="ARBA" id="ARBA00022679"/>
    </source>
</evidence>
<comment type="catalytic activity">
    <reaction evidence="7">
        <text>a purine 2'-deoxy-D-ribonucleoside + phosphate = a purine nucleobase + 2-deoxy-alpha-D-ribose 1-phosphate</text>
        <dbReference type="Rhea" id="RHEA:36431"/>
        <dbReference type="ChEBI" id="CHEBI:26386"/>
        <dbReference type="ChEBI" id="CHEBI:43474"/>
        <dbReference type="ChEBI" id="CHEBI:57259"/>
        <dbReference type="ChEBI" id="CHEBI:142361"/>
        <dbReference type="EC" id="2.4.2.1"/>
    </reaction>
</comment>